<proteinExistence type="predicted"/>
<evidence type="ECO:0000313" key="2">
    <source>
        <dbReference type="EMBL" id="PIZ98284.1"/>
    </source>
</evidence>
<dbReference type="AlphaFoldDB" id="A0A2M7VD36"/>
<evidence type="ECO:0000259" key="1">
    <source>
        <dbReference type="Pfam" id="PF13482"/>
    </source>
</evidence>
<sequence length="259" mass="30336">MDKVVLDLETKKSFDEVGGQQNAHLLEVSVVGAYSYGLNKYRAFRQSEFSELEEWLKKASLIIGFNSKKFDFTVLQPYFRWKLDKLPHLDILEEVQFALGHRLKLDSIATVTLGEGKSGSGLDAIWYYKNQDWDKLIRYCLDDVRVTKELYDYGERHGRLWFENNGQRQPIPIRWGSKEKIIDSLQVAMKYGRQVKIEYLKFGNEMRALRDIDVKEVHQEKNQILAFCHQSKQDKHFDINRIFAVEVLGQAQSFQASLF</sequence>
<organism evidence="2 3">
    <name type="scientific">Candidatus Komeilibacteria bacterium CG_4_10_14_0_2_um_filter_37_10</name>
    <dbReference type="NCBI Taxonomy" id="1974470"/>
    <lineage>
        <taxon>Bacteria</taxon>
        <taxon>Candidatus Komeiliibacteriota</taxon>
    </lineage>
</organism>
<dbReference type="Pfam" id="PF13482">
    <property type="entry name" value="RNase_H_2"/>
    <property type="match status" value="1"/>
</dbReference>
<dbReference type="PROSITE" id="PS52050">
    <property type="entry name" value="WYL"/>
    <property type="match status" value="1"/>
</dbReference>
<comment type="caution">
    <text evidence="2">The sequence shown here is derived from an EMBL/GenBank/DDBJ whole genome shotgun (WGS) entry which is preliminary data.</text>
</comment>
<reference evidence="3" key="1">
    <citation type="submission" date="2017-09" db="EMBL/GenBank/DDBJ databases">
        <title>Depth-based differentiation of microbial function through sediment-hosted aquifers and enrichment of novel symbionts in the deep terrestrial subsurface.</title>
        <authorList>
            <person name="Probst A.J."/>
            <person name="Ladd B."/>
            <person name="Jarett J.K."/>
            <person name="Geller-Mcgrath D.E."/>
            <person name="Sieber C.M.K."/>
            <person name="Emerson J.B."/>
            <person name="Anantharaman K."/>
            <person name="Thomas B.C."/>
            <person name="Malmstrom R."/>
            <person name="Stieglmeier M."/>
            <person name="Klingl A."/>
            <person name="Woyke T."/>
            <person name="Ryan C.M."/>
            <person name="Banfield J.F."/>
        </authorList>
    </citation>
    <scope>NUCLEOTIDE SEQUENCE [LARGE SCALE GENOMIC DNA]</scope>
</reference>
<gene>
    <name evidence="2" type="ORF">COX77_05060</name>
</gene>
<evidence type="ECO:0000313" key="3">
    <source>
        <dbReference type="Proteomes" id="UP000230405"/>
    </source>
</evidence>
<accession>A0A2M7VD36</accession>
<dbReference type="SUPFAM" id="SSF53098">
    <property type="entry name" value="Ribonuclease H-like"/>
    <property type="match status" value="1"/>
</dbReference>
<dbReference type="GO" id="GO:0003676">
    <property type="term" value="F:nucleic acid binding"/>
    <property type="evidence" value="ECO:0007669"/>
    <property type="project" value="InterPro"/>
</dbReference>
<protein>
    <recommendedName>
        <fullName evidence="1">YprB ribonuclease H-like domain-containing protein</fullName>
    </recommendedName>
</protein>
<name>A0A2M7VD36_9BACT</name>
<dbReference type="EMBL" id="PFPO01000097">
    <property type="protein sequence ID" value="PIZ98284.1"/>
    <property type="molecule type" value="Genomic_DNA"/>
</dbReference>
<dbReference type="Gene3D" id="3.30.420.10">
    <property type="entry name" value="Ribonuclease H-like superfamily/Ribonuclease H"/>
    <property type="match status" value="1"/>
</dbReference>
<feature type="domain" description="YprB ribonuclease H-like" evidence="1">
    <location>
        <begin position="39"/>
        <end position="153"/>
    </location>
</feature>
<dbReference type="Proteomes" id="UP000230405">
    <property type="component" value="Unassembled WGS sequence"/>
</dbReference>
<dbReference type="InterPro" id="IPR038720">
    <property type="entry name" value="YprB_RNase_H-like_dom"/>
</dbReference>
<dbReference type="InterPro" id="IPR036397">
    <property type="entry name" value="RNaseH_sf"/>
</dbReference>
<dbReference type="InterPro" id="IPR012337">
    <property type="entry name" value="RNaseH-like_sf"/>
</dbReference>